<dbReference type="AlphaFoldDB" id="A0A975RBH6"/>
<evidence type="ECO:0000313" key="2">
    <source>
        <dbReference type="Proteomes" id="UP000676649"/>
    </source>
</evidence>
<keyword evidence="2" id="KW-1185">Reference proteome</keyword>
<sequence length="68" mass="7554">MNTQNTQSLTTNPNNSVCRHPTLITEYAYGGPTGNFICLQCKCLVPANQHRAQPQSSYWQNSKDALVV</sequence>
<protein>
    <submittedName>
        <fullName evidence="1">Uncharacterized protein</fullName>
    </submittedName>
</protein>
<reference evidence="1" key="1">
    <citation type="submission" date="2021-04" db="EMBL/GenBank/DDBJ databases">
        <title>Draft genome sequence data of methanotrophic Methylovulum sp. strain S1L and Methylomonas sp. strain S2AM isolated from boreal lake water columns.</title>
        <authorList>
            <person name="Rissanen A.J."/>
            <person name="Mangayil R."/>
            <person name="Svenning M.M."/>
            <person name="Khanongnuch R."/>
        </authorList>
    </citation>
    <scope>NUCLEOTIDE SEQUENCE</scope>
    <source>
        <strain evidence="1">S2AM</strain>
    </source>
</reference>
<dbReference type="KEGG" id="mpad:KEF85_08260"/>
<dbReference type="Proteomes" id="UP000676649">
    <property type="component" value="Chromosome"/>
</dbReference>
<name>A0A975RBH6_9GAMM</name>
<proteinExistence type="predicted"/>
<organism evidence="1 2">
    <name type="scientific">Methylomonas paludis</name>
    <dbReference type="NCBI Taxonomy" id="1173101"/>
    <lineage>
        <taxon>Bacteria</taxon>
        <taxon>Pseudomonadati</taxon>
        <taxon>Pseudomonadota</taxon>
        <taxon>Gammaproteobacteria</taxon>
        <taxon>Methylococcales</taxon>
        <taxon>Methylococcaceae</taxon>
        <taxon>Methylomonas</taxon>
    </lineage>
</organism>
<dbReference type="RefSeq" id="WP_215584886.1">
    <property type="nucleotide sequence ID" value="NZ_CP073754.1"/>
</dbReference>
<dbReference type="EMBL" id="CP073754">
    <property type="protein sequence ID" value="QWF72423.1"/>
    <property type="molecule type" value="Genomic_DNA"/>
</dbReference>
<evidence type="ECO:0000313" key="1">
    <source>
        <dbReference type="EMBL" id="QWF72423.1"/>
    </source>
</evidence>
<gene>
    <name evidence="1" type="ORF">KEF85_08260</name>
</gene>
<accession>A0A975RBH6</accession>